<dbReference type="EMBL" id="MHTA01000019">
    <property type="protein sequence ID" value="OHA54196.1"/>
    <property type="molecule type" value="Genomic_DNA"/>
</dbReference>
<gene>
    <name evidence="2" type="ORF">A2Z62_01810</name>
</gene>
<proteinExistence type="predicted"/>
<evidence type="ECO:0000259" key="1">
    <source>
        <dbReference type="SMART" id="SM01321"/>
    </source>
</evidence>
<dbReference type="Pfam" id="PF01797">
    <property type="entry name" value="Y1_Tnp"/>
    <property type="match status" value="1"/>
</dbReference>
<sequence>MSRKIIFSLGENYHIYNRGNDKRVTFQNKTDYDRFIALLYLCNSVKNIRLSDYPKVKLEKLLDIKRGETIVDIGAYCLMPNHFHLLIHEKTENGISKFMQKLLTAYTMYFNKKNERTGSLFSGLFKATHANEDEYLKYLFSYIHLNPIKLIEPMWKEKGISDKKKANMFLNLYDYSSFLDFTGKQRKESVILDKKHFPEYFKNFKEFADFIENWLSFTNVKARP</sequence>
<evidence type="ECO:0000313" key="3">
    <source>
        <dbReference type="Proteomes" id="UP000177649"/>
    </source>
</evidence>
<evidence type="ECO:0000313" key="2">
    <source>
        <dbReference type="EMBL" id="OHA54196.1"/>
    </source>
</evidence>
<comment type="caution">
    <text evidence="2">The sequence shown here is derived from an EMBL/GenBank/DDBJ whole genome shotgun (WGS) entry which is preliminary data.</text>
</comment>
<name>A0A1G2Q0U7_9BACT</name>
<accession>A0A1G2Q0U7</accession>
<dbReference type="PANTHER" id="PTHR34322">
    <property type="entry name" value="TRANSPOSASE, Y1_TNP DOMAIN-CONTAINING"/>
    <property type="match status" value="1"/>
</dbReference>
<dbReference type="SUPFAM" id="SSF143422">
    <property type="entry name" value="Transposase IS200-like"/>
    <property type="match status" value="1"/>
</dbReference>
<dbReference type="PANTHER" id="PTHR34322:SF2">
    <property type="entry name" value="TRANSPOSASE IS200-LIKE DOMAIN-CONTAINING PROTEIN"/>
    <property type="match status" value="1"/>
</dbReference>
<protein>
    <recommendedName>
        <fullName evidence="1">Transposase IS200-like domain-containing protein</fullName>
    </recommendedName>
</protein>
<dbReference type="Gene3D" id="3.30.70.1290">
    <property type="entry name" value="Transposase IS200-like"/>
    <property type="match status" value="1"/>
</dbReference>
<dbReference type="Proteomes" id="UP000177649">
    <property type="component" value="Unassembled WGS sequence"/>
</dbReference>
<feature type="domain" description="Transposase IS200-like" evidence="1">
    <location>
        <begin position="8"/>
        <end position="146"/>
    </location>
</feature>
<dbReference type="AlphaFoldDB" id="A0A1G2Q0U7"/>
<dbReference type="STRING" id="1802370.A2Z62_01810"/>
<reference evidence="2 3" key="1">
    <citation type="journal article" date="2016" name="Nat. Commun.">
        <title>Thousands of microbial genomes shed light on interconnected biogeochemical processes in an aquifer system.</title>
        <authorList>
            <person name="Anantharaman K."/>
            <person name="Brown C.T."/>
            <person name="Hug L.A."/>
            <person name="Sharon I."/>
            <person name="Castelle C.J."/>
            <person name="Probst A.J."/>
            <person name="Thomas B.C."/>
            <person name="Singh A."/>
            <person name="Wilkins M.J."/>
            <person name="Karaoz U."/>
            <person name="Brodie E.L."/>
            <person name="Williams K.H."/>
            <person name="Hubbard S.S."/>
            <person name="Banfield J.F."/>
        </authorList>
    </citation>
    <scope>NUCLEOTIDE SEQUENCE [LARGE SCALE GENOMIC DNA]</scope>
</reference>
<dbReference type="InterPro" id="IPR002686">
    <property type="entry name" value="Transposase_17"/>
</dbReference>
<dbReference type="GO" id="GO:0003677">
    <property type="term" value="F:DNA binding"/>
    <property type="evidence" value="ECO:0007669"/>
    <property type="project" value="InterPro"/>
</dbReference>
<dbReference type="GO" id="GO:0006313">
    <property type="term" value="P:DNA transposition"/>
    <property type="evidence" value="ECO:0007669"/>
    <property type="project" value="InterPro"/>
</dbReference>
<dbReference type="GO" id="GO:0004803">
    <property type="term" value="F:transposase activity"/>
    <property type="evidence" value="ECO:0007669"/>
    <property type="project" value="InterPro"/>
</dbReference>
<dbReference type="InterPro" id="IPR036515">
    <property type="entry name" value="Transposase_17_sf"/>
</dbReference>
<dbReference type="SMART" id="SM01321">
    <property type="entry name" value="Y1_Tnp"/>
    <property type="match status" value="1"/>
</dbReference>
<organism evidence="2 3">
    <name type="scientific">Candidatus Terrybacteria bacterium RIFCSPLOWO2_02_42_20</name>
    <dbReference type="NCBI Taxonomy" id="1802370"/>
    <lineage>
        <taxon>Bacteria</taxon>
        <taxon>Candidatus Terryibacteriota</taxon>
    </lineage>
</organism>